<keyword evidence="1" id="KW-1133">Transmembrane helix</keyword>
<keyword evidence="3" id="KW-1185">Reference proteome</keyword>
<evidence type="ECO:0000313" key="3">
    <source>
        <dbReference type="Proteomes" id="UP000248423"/>
    </source>
</evidence>
<feature type="non-terminal residue" evidence="2">
    <location>
        <position position="1"/>
    </location>
</feature>
<feature type="transmembrane region" description="Helical" evidence="1">
    <location>
        <begin position="67"/>
        <end position="85"/>
    </location>
</feature>
<evidence type="ECO:0000256" key="1">
    <source>
        <dbReference type="SAM" id="Phobius"/>
    </source>
</evidence>
<evidence type="ECO:0000313" key="2">
    <source>
        <dbReference type="EMBL" id="PYI00544.1"/>
    </source>
</evidence>
<dbReference type="EMBL" id="KZ826446">
    <property type="protein sequence ID" value="PYI00544.1"/>
    <property type="molecule type" value="Genomic_DNA"/>
</dbReference>
<name>A0A319EA24_ASPSB</name>
<feature type="non-terminal residue" evidence="2">
    <location>
        <position position="259"/>
    </location>
</feature>
<feature type="transmembrane region" description="Helical" evidence="1">
    <location>
        <begin position="12"/>
        <end position="31"/>
    </location>
</feature>
<feature type="transmembrane region" description="Helical" evidence="1">
    <location>
        <begin position="207"/>
        <end position="228"/>
    </location>
</feature>
<proteinExistence type="predicted"/>
<feature type="transmembrane region" description="Helical" evidence="1">
    <location>
        <begin position="37"/>
        <end position="55"/>
    </location>
</feature>
<organism evidence="2 3">
    <name type="scientific">Aspergillus sclerotiicarbonarius (strain CBS 121057 / IBT 28362)</name>
    <dbReference type="NCBI Taxonomy" id="1448318"/>
    <lineage>
        <taxon>Eukaryota</taxon>
        <taxon>Fungi</taxon>
        <taxon>Dikarya</taxon>
        <taxon>Ascomycota</taxon>
        <taxon>Pezizomycotina</taxon>
        <taxon>Eurotiomycetes</taxon>
        <taxon>Eurotiomycetidae</taxon>
        <taxon>Eurotiales</taxon>
        <taxon>Aspergillaceae</taxon>
        <taxon>Aspergillus</taxon>
        <taxon>Aspergillus subgen. Circumdati</taxon>
    </lineage>
</organism>
<sequence length="259" mass="29147">GNTASARDLYGIGVRVGIYLQSIGLLISLWVESGKGYKLAISANALGILVAWTIFMDRRTFSFCEAYLIITEVQCFLVPGVAILSDNQIFPGEVVGHLGFVMAIFWQYVGSFWLIASHYAHLPRLGTSDSTWFFVRIRLDGWFRIFSIVIHSMFPFFDISQNLKVAMNFRTWAPWAENDQPQDIHATTSRETRPVSGRDKFTQLTKYVIRVVGFLSWLYCVVVCEMTIKWNGLTPENSLTSPGQTIPLVCGIIIATDGI</sequence>
<feature type="transmembrane region" description="Helical" evidence="1">
    <location>
        <begin position="97"/>
        <end position="120"/>
    </location>
</feature>
<keyword evidence="1" id="KW-0472">Membrane</keyword>
<protein>
    <submittedName>
        <fullName evidence="2">Uncharacterized protein</fullName>
    </submittedName>
</protein>
<dbReference type="AlphaFoldDB" id="A0A319EA24"/>
<dbReference type="STRING" id="1448318.A0A319EA24"/>
<dbReference type="VEuPathDB" id="FungiDB:BO78DRAFT_267513"/>
<dbReference type="OrthoDB" id="3945378at2759"/>
<dbReference type="Proteomes" id="UP000248423">
    <property type="component" value="Unassembled WGS sequence"/>
</dbReference>
<accession>A0A319EA24</accession>
<reference evidence="2 3" key="1">
    <citation type="submission" date="2018-02" db="EMBL/GenBank/DDBJ databases">
        <title>The genomes of Aspergillus section Nigri reveals drivers in fungal speciation.</title>
        <authorList>
            <consortium name="DOE Joint Genome Institute"/>
            <person name="Vesth T.C."/>
            <person name="Nybo J."/>
            <person name="Theobald S."/>
            <person name="Brandl J."/>
            <person name="Frisvad J.C."/>
            <person name="Nielsen K.F."/>
            <person name="Lyhne E.K."/>
            <person name="Kogle M.E."/>
            <person name="Kuo A."/>
            <person name="Riley R."/>
            <person name="Clum A."/>
            <person name="Nolan M."/>
            <person name="Lipzen A."/>
            <person name="Salamov A."/>
            <person name="Henrissat B."/>
            <person name="Wiebenga A."/>
            <person name="De vries R.P."/>
            <person name="Grigoriev I.V."/>
            <person name="Mortensen U.H."/>
            <person name="Andersen M.R."/>
            <person name="Baker S.E."/>
        </authorList>
    </citation>
    <scope>NUCLEOTIDE SEQUENCE [LARGE SCALE GENOMIC DNA]</scope>
    <source>
        <strain evidence="2 3">CBS 121057</strain>
    </source>
</reference>
<gene>
    <name evidence="2" type="ORF">BO78DRAFT_267513</name>
</gene>
<keyword evidence="1" id="KW-0812">Transmembrane</keyword>